<feature type="domain" description="Thioredoxin" evidence="1">
    <location>
        <begin position="9"/>
        <end position="148"/>
    </location>
</feature>
<proteinExistence type="predicted"/>
<comment type="caution">
    <text evidence="2">The sequence shown here is derived from an EMBL/GenBank/DDBJ whole genome shotgun (WGS) entry which is preliminary data.</text>
</comment>
<evidence type="ECO:0000259" key="1">
    <source>
        <dbReference type="PROSITE" id="PS51352"/>
    </source>
</evidence>
<evidence type="ECO:0000313" key="3">
    <source>
        <dbReference type="Proteomes" id="UP001464891"/>
    </source>
</evidence>
<dbReference type="NCBIfam" id="NF038096">
    <property type="entry name" value="thylak_slr1796"/>
    <property type="match status" value="1"/>
</dbReference>
<dbReference type="InterPro" id="IPR013766">
    <property type="entry name" value="Thioredoxin_domain"/>
</dbReference>
<dbReference type="Gene3D" id="3.40.30.10">
    <property type="entry name" value="Glutaredoxin"/>
    <property type="match status" value="1"/>
</dbReference>
<sequence>MVAIAGFWSVGASPALAGIDDDRFDGNIFALYAGNGALVPPRTTLADSIQRHKPALLVFFVDDSKDCKQFSPVVSQLQGFYGKVVDFIPINVDAIPIKSSYSPTEPGYYYAGVVPQTVVINQEGKVALNAKGKVPFEAVDDTFREVFNLLPRSESVPLRRRMFNEFSSELTEQAAPKSK</sequence>
<organism evidence="2 3">
    <name type="scientific">Trichocoleus desertorum GB2-A4</name>
    <dbReference type="NCBI Taxonomy" id="2933944"/>
    <lineage>
        <taxon>Bacteria</taxon>
        <taxon>Bacillati</taxon>
        <taxon>Cyanobacteriota</taxon>
        <taxon>Cyanophyceae</taxon>
        <taxon>Leptolyngbyales</taxon>
        <taxon>Trichocoleusaceae</taxon>
        <taxon>Trichocoleus</taxon>
    </lineage>
</organism>
<protein>
    <submittedName>
        <fullName evidence="2">Thylakoid membrane photosystem I accumulation factor</fullName>
    </submittedName>
</protein>
<keyword evidence="3" id="KW-1185">Reference proteome</keyword>
<name>A0ABV0JB76_9CYAN</name>
<reference evidence="2 3" key="1">
    <citation type="submission" date="2022-04" db="EMBL/GenBank/DDBJ databases">
        <title>Positive selection, recombination, and allopatry shape intraspecific diversity of widespread and dominant cyanobacteria.</title>
        <authorList>
            <person name="Wei J."/>
            <person name="Shu W."/>
            <person name="Hu C."/>
        </authorList>
    </citation>
    <scope>NUCLEOTIDE SEQUENCE [LARGE SCALE GENOMIC DNA]</scope>
    <source>
        <strain evidence="2 3">GB2-A4</strain>
    </source>
</reference>
<dbReference type="InterPro" id="IPR036249">
    <property type="entry name" value="Thioredoxin-like_sf"/>
</dbReference>
<gene>
    <name evidence="2" type="ORF">NC998_18215</name>
</gene>
<dbReference type="EMBL" id="JAMPKM010000012">
    <property type="protein sequence ID" value="MEP0819037.1"/>
    <property type="molecule type" value="Genomic_DNA"/>
</dbReference>
<dbReference type="SUPFAM" id="SSF52833">
    <property type="entry name" value="Thioredoxin-like"/>
    <property type="match status" value="1"/>
</dbReference>
<dbReference type="PROSITE" id="PS51352">
    <property type="entry name" value="THIOREDOXIN_2"/>
    <property type="match status" value="1"/>
</dbReference>
<accession>A0ABV0JB76</accession>
<evidence type="ECO:0000313" key="2">
    <source>
        <dbReference type="EMBL" id="MEP0819037.1"/>
    </source>
</evidence>
<dbReference type="InterPro" id="IPR012336">
    <property type="entry name" value="Thioredoxin-like_fold"/>
</dbReference>
<dbReference type="InterPro" id="IPR048069">
    <property type="entry name" value="Thylak_slr1796"/>
</dbReference>
<dbReference type="Proteomes" id="UP001464891">
    <property type="component" value="Unassembled WGS sequence"/>
</dbReference>
<dbReference type="Pfam" id="PF13098">
    <property type="entry name" value="Thioredoxin_2"/>
    <property type="match status" value="1"/>
</dbReference>